<dbReference type="EMBL" id="NPEU01000041">
    <property type="protein sequence ID" value="RAI40443.1"/>
    <property type="molecule type" value="Genomic_DNA"/>
</dbReference>
<gene>
    <name evidence="1" type="ORF">CH338_06265</name>
</gene>
<evidence type="ECO:0000313" key="1">
    <source>
        <dbReference type="EMBL" id="RAI40443.1"/>
    </source>
</evidence>
<organism evidence="1 2">
    <name type="scientific">Rhodoplanes elegans</name>
    <dbReference type="NCBI Taxonomy" id="29408"/>
    <lineage>
        <taxon>Bacteria</taxon>
        <taxon>Pseudomonadati</taxon>
        <taxon>Pseudomonadota</taxon>
        <taxon>Alphaproteobacteria</taxon>
        <taxon>Hyphomicrobiales</taxon>
        <taxon>Nitrobacteraceae</taxon>
        <taxon>Rhodoplanes</taxon>
    </lineage>
</organism>
<sequence>MSNLSPHYDELVRIVSDLLSNRRVGVDNAEVVAKEAIDAIESAGFLLAKTPDRTDWADKIFVAIPKRW</sequence>
<dbReference type="RefSeq" id="WP_111356276.1">
    <property type="nucleotide sequence ID" value="NZ_NHSK01000074.1"/>
</dbReference>
<proteinExistence type="predicted"/>
<keyword evidence="2" id="KW-1185">Reference proteome</keyword>
<comment type="caution">
    <text evidence="1">The sequence shown here is derived from an EMBL/GenBank/DDBJ whole genome shotgun (WGS) entry which is preliminary data.</text>
</comment>
<name>A0A327KRX4_9BRAD</name>
<evidence type="ECO:0000313" key="2">
    <source>
        <dbReference type="Proteomes" id="UP000248863"/>
    </source>
</evidence>
<protein>
    <submittedName>
        <fullName evidence="1">Uncharacterized protein</fullName>
    </submittedName>
</protein>
<accession>A0A327KRX4</accession>
<dbReference type="Proteomes" id="UP000248863">
    <property type="component" value="Unassembled WGS sequence"/>
</dbReference>
<reference evidence="1 2" key="1">
    <citation type="submission" date="2017-07" db="EMBL/GenBank/DDBJ databases">
        <title>Draft Genome Sequences of Select Purple Nonsulfur Bacteria.</title>
        <authorList>
            <person name="Lasarre B."/>
            <person name="Mckinlay J.B."/>
        </authorList>
    </citation>
    <scope>NUCLEOTIDE SEQUENCE [LARGE SCALE GENOMIC DNA]</scope>
    <source>
        <strain evidence="1 2">DSM 11907</strain>
    </source>
</reference>
<dbReference type="AlphaFoldDB" id="A0A327KRX4"/>